<sequence>MAGAQTLGQAKEKLRLWQRLRTGRLASWCQSLLSDYAEACREVAQGAWQRPRRAALYLSLLAGATACSLRSPGERSFEASLLEASGALLLLSPGTRRRASEGHVQRLRQLRNRGQVRFQDLLFFSLVYQAPFDSGADLYQAHCKYLQPRWMDFPGRVLDVGFWGRWWVLSSKMEDADINEEEFQGLPEHLRTVSFHNLHSEVNEKLFEEKYKPVVLTQEQIQQAERDNQ</sequence>
<dbReference type="Proteomes" id="UP001142489">
    <property type="component" value="Unassembled WGS sequence"/>
</dbReference>
<dbReference type="GO" id="GO:0045039">
    <property type="term" value="P:protein insertion into mitochondrial inner membrane"/>
    <property type="evidence" value="ECO:0007669"/>
    <property type="project" value="TreeGrafter"/>
</dbReference>
<reference evidence="1" key="1">
    <citation type="journal article" date="2023" name="DNA Res.">
        <title>Chromosome-level genome assembly of Phrynocephalus forsythii using third-generation DNA sequencing and Hi-C analysis.</title>
        <authorList>
            <person name="Qi Y."/>
            <person name="Zhao W."/>
            <person name="Zhao Y."/>
            <person name="Niu C."/>
            <person name="Cao S."/>
            <person name="Zhang Y."/>
        </authorList>
    </citation>
    <scope>NUCLEOTIDE SEQUENCE</scope>
    <source>
        <tissue evidence="1">Muscle</tissue>
    </source>
</reference>
<accession>A0A9Q0XI91</accession>
<evidence type="ECO:0008006" key="3">
    <source>
        <dbReference type="Google" id="ProtNLM"/>
    </source>
</evidence>
<protein>
    <recommendedName>
        <fullName evidence="3">Mitochondrial import inner membrane translocase subunit Tim29</fullName>
    </recommendedName>
</protein>
<evidence type="ECO:0000313" key="2">
    <source>
        <dbReference type="Proteomes" id="UP001142489"/>
    </source>
</evidence>
<name>A0A9Q0XI91_9SAUR</name>
<gene>
    <name evidence="1" type="ORF">JRQ81_002581</name>
</gene>
<dbReference type="PANTHER" id="PTHR21435">
    <property type="entry name" value="MITOCHONDRIAL IMPORT INNER MEMBRANE TRANSLOCASE SUBUNIT TIM29"/>
    <property type="match status" value="1"/>
</dbReference>
<dbReference type="InterPro" id="IPR019322">
    <property type="entry name" value="TIMM29"/>
</dbReference>
<dbReference type="Pfam" id="PF10171">
    <property type="entry name" value="Tim29"/>
    <property type="match status" value="1"/>
</dbReference>
<evidence type="ECO:0000313" key="1">
    <source>
        <dbReference type="EMBL" id="KAJ7316419.1"/>
    </source>
</evidence>
<dbReference type="EMBL" id="JAPFRF010000011">
    <property type="protein sequence ID" value="KAJ7316419.1"/>
    <property type="molecule type" value="Genomic_DNA"/>
</dbReference>
<proteinExistence type="predicted"/>
<keyword evidence="2" id="KW-1185">Reference proteome</keyword>
<dbReference type="PANTHER" id="PTHR21435:SF1">
    <property type="entry name" value="MITOCHONDRIAL IMPORT INNER MEMBRANE TRANSLOCASE SUBUNIT TIM29"/>
    <property type="match status" value="1"/>
</dbReference>
<organism evidence="1 2">
    <name type="scientific">Phrynocephalus forsythii</name>
    <dbReference type="NCBI Taxonomy" id="171643"/>
    <lineage>
        <taxon>Eukaryota</taxon>
        <taxon>Metazoa</taxon>
        <taxon>Chordata</taxon>
        <taxon>Craniata</taxon>
        <taxon>Vertebrata</taxon>
        <taxon>Euteleostomi</taxon>
        <taxon>Lepidosauria</taxon>
        <taxon>Squamata</taxon>
        <taxon>Bifurcata</taxon>
        <taxon>Unidentata</taxon>
        <taxon>Episquamata</taxon>
        <taxon>Toxicofera</taxon>
        <taxon>Iguania</taxon>
        <taxon>Acrodonta</taxon>
        <taxon>Agamidae</taxon>
        <taxon>Agaminae</taxon>
        <taxon>Phrynocephalus</taxon>
    </lineage>
</organism>
<comment type="caution">
    <text evidence="1">The sequence shown here is derived from an EMBL/GenBank/DDBJ whole genome shotgun (WGS) entry which is preliminary data.</text>
</comment>
<dbReference type="GO" id="GO:0042721">
    <property type="term" value="C:TIM22 mitochondrial import inner membrane insertion complex"/>
    <property type="evidence" value="ECO:0007669"/>
    <property type="project" value="InterPro"/>
</dbReference>
<dbReference type="OrthoDB" id="5970620at2759"/>
<dbReference type="AlphaFoldDB" id="A0A9Q0XI91"/>